<proteinExistence type="predicted"/>
<reference evidence="1" key="1">
    <citation type="submission" date="2024-05" db="EMBL/GenBank/DDBJ databases">
        <title>The simplest Porifera holobiont: glass sponge Aphrocallistes beatrix thrives with only two symbionts.</title>
        <authorList>
            <person name="N Garritano A."/>
            <person name="A Allen M."/>
            <person name="Thomas T."/>
        </authorList>
    </citation>
    <scope>NUCLEOTIDE SEQUENCE</scope>
    <source>
        <strain evidence="1">AB1</strain>
    </source>
</reference>
<organism evidence="1">
    <name type="scientific">Nitrosopumivirus cobalaminus</name>
    <dbReference type="NCBI Taxonomy" id="3158414"/>
    <lineage>
        <taxon>Viruses</taxon>
    </lineage>
</organism>
<evidence type="ECO:0000313" key="1">
    <source>
        <dbReference type="EMBL" id="XBQ68784.1"/>
    </source>
</evidence>
<name>A0AAU7N644_9VIRU</name>
<accession>A0AAU7N644</accession>
<protein>
    <submittedName>
        <fullName evidence="1">Uncharacterized protein</fullName>
    </submittedName>
</protein>
<gene>
    <name evidence="1" type="ORF">ZGOWGMRN_CDS_0050</name>
</gene>
<sequence>MIVDTNDKDFLNKNKKEIERSLRDLNRKPAKDIITHKMLTDDERYKDIKWSHKMLAEFARLLGQINDDIKNGSYDSTVLDELFREVKTIRDRRFMVGENKMRAIIIAAATVTSLKHSIAGVSEVIDRWDIAFTESRCTKCSSMVYCKSERCDCVCHNVVRKGSTKGVKWHMNTHEHCKDLYNKMEYLMTLEPNDLCETGSELVDNIEMFNLVDGPTKKTLMRRHINADKCAKCQEFVNNKDNKWLFFTDKDTSLNKKNE</sequence>
<dbReference type="EMBL" id="PP848464">
    <property type="protein sequence ID" value="XBQ68784.1"/>
    <property type="molecule type" value="Genomic_DNA"/>
</dbReference>